<comment type="caution">
    <text evidence="1">The sequence shown here is derived from an EMBL/GenBank/DDBJ whole genome shotgun (WGS) entry which is preliminary data.</text>
</comment>
<evidence type="ECO:0000313" key="1">
    <source>
        <dbReference type="EMBL" id="MEQ2687782.1"/>
    </source>
</evidence>
<name>A0ABV1ILR8_9FIRM</name>
<keyword evidence="2" id="KW-1185">Reference proteome</keyword>
<evidence type="ECO:0000313" key="2">
    <source>
        <dbReference type="Proteomes" id="UP001439984"/>
    </source>
</evidence>
<accession>A0ABV1ILR8</accession>
<sequence>MKEKLRAFLQRYIGQGELKKDHVQEDDVDMLVYAAVIDGIEQDIIDYGTEHPDSPFWDFLKMLKPGLHGITQEELDADE</sequence>
<protein>
    <submittedName>
        <fullName evidence="1">Uncharacterized protein</fullName>
    </submittedName>
</protein>
<proteinExistence type="predicted"/>
<dbReference type="RefSeq" id="WP_227623333.1">
    <property type="nucleotide sequence ID" value="NZ_JBBNIB010000106.1"/>
</dbReference>
<gene>
    <name evidence="1" type="ORF">AAAU72_06265</name>
</gene>
<organism evidence="1 2">
    <name type="scientific">Faecalibacterium longum</name>
    <dbReference type="NCBI Taxonomy" id="1851428"/>
    <lineage>
        <taxon>Bacteria</taxon>
        <taxon>Bacillati</taxon>
        <taxon>Bacillota</taxon>
        <taxon>Clostridia</taxon>
        <taxon>Eubacteriales</taxon>
        <taxon>Oscillospiraceae</taxon>
        <taxon>Faecalibacterium</taxon>
    </lineage>
</organism>
<dbReference type="EMBL" id="JBBNIB010000106">
    <property type="protein sequence ID" value="MEQ2687782.1"/>
    <property type="molecule type" value="Genomic_DNA"/>
</dbReference>
<reference evidence="1 2" key="1">
    <citation type="submission" date="2024-04" db="EMBL/GenBank/DDBJ databases">
        <title>Human intestinal bacterial collection.</title>
        <authorList>
            <person name="Pauvert C."/>
            <person name="Hitch T.C.A."/>
            <person name="Clavel T."/>
        </authorList>
    </citation>
    <scope>NUCLEOTIDE SEQUENCE [LARGE SCALE GENOMIC DNA]</scope>
    <source>
        <strain evidence="1 2">CLA-AA-H236</strain>
    </source>
</reference>
<dbReference type="Proteomes" id="UP001439984">
    <property type="component" value="Unassembled WGS sequence"/>
</dbReference>